<sequence>MKPRHHQNQSRRPQKPHQQESHGLWSLGSRTMVKSSNEEKMAVGNDFGNNKPRNLCRSILFLTAFHLEGEDGNGVVDMEEGFGLSLPRAKPLESLQYGDGVSFLTRSTILYTRPNAKDSN</sequence>
<evidence type="ECO:0000313" key="3">
    <source>
        <dbReference type="Proteomes" id="UP000237105"/>
    </source>
</evidence>
<dbReference type="Proteomes" id="UP000237105">
    <property type="component" value="Unassembled WGS sequence"/>
</dbReference>
<reference evidence="3" key="1">
    <citation type="submission" date="2016-06" db="EMBL/GenBank/DDBJ databases">
        <title>Parallel loss of symbiosis genes in relatives of nitrogen-fixing non-legume Parasponia.</title>
        <authorList>
            <person name="Van Velzen R."/>
            <person name="Holmer R."/>
            <person name="Bu F."/>
            <person name="Rutten L."/>
            <person name="Van Zeijl A."/>
            <person name="Liu W."/>
            <person name="Santuari L."/>
            <person name="Cao Q."/>
            <person name="Sharma T."/>
            <person name="Shen D."/>
            <person name="Roswanjaya Y."/>
            <person name="Wardhani T."/>
            <person name="Kalhor M.S."/>
            <person name="Jansen J."/>
            <person name="Van den Hoogen J."/>
            <person name="Gungor B."/>
            <person name="Hartog M."/>
            <person name="Hontelez J."/>
            <person name="Verver J."/>
            <person name="Yang W.-C."/>
            <person name="Schijlen E."/>
            <person name="Repin R."/>
            <person name="Schilthuizen M."/>
            <person name="Schranz E."/>
            <person name="Heidstra R."/>
            <person name="Miyata K."/>
            <person name="Fedorova E."/>
            <person name="Kohlen W."/>
            <person name="Bisseling T."/>
            <person name="Smit S."/>
            <person name="Geurts R."/>
        </authorList>
    </citation>
    <scope>NUCLEOTIDE SEQUENCE [LARGE SCALE GENOMIC DNA]</scope>
    <source>
        <strain evidence="3">cv. WU1-14</strain>
    </source>
</reference>
<evidence type="ECO:0000313" key="2">
    <source>
        <dbReference type="EMBL" id="PON58137.1"/>
    </source>
</evidence>
<proteinExistence type="predicted"/>
<evidence type="ECO:0000256" key="1">
    <source>
        <dbReference type="SAM" id="MobiDB-lite"/>
    </source>
</evidence>
<gene>
    <name evidence="2" type="ORF">PanWU01x14_169070</name>
</gene>
<dbReference type="EMBL" id="JXTB01000152">
    <property type="protein sequence ID" value="PON58137.1"/>
    <property type="molecule type" value="Genomic_DNA"/>
</dbReference>
<feature type="compositionally biased region" description="Basic residues" evidence="1">
    <location>
        <begin position="1"/>
        <end position="15"/>
    </location>
</feature>
<feature type="region of interest" description="Disordered" evidence="1">
    <location>
        <begin position="1"/>
        <end position="50"/>
    </location>
</feature>
<protein>
    <submittedName>
        <fullName evidence="2">Uncharacterized protein</fullName>
    </submittedName>
</protein>
<accession>A0A2P5CAS6</accession>
<name>A0A2P5CAS6_PARAD</name>
<keyword evidence="3" id="KW-1185">Reference proteome</keyword>
<dbReference type="AlphaFoldDB" id="A0A2P5CAS6"/>
<comment type="caution">
    <text evidence="2">The sequence shown here is derived from an EMBL/GenBank/DDBJ whole genome shotgun (WGS) entry which is preliminary data.</text>
</comment>
<organism evidence="2 3">
    <name type="scientific">Parasponia andersonii</name>
    <name type="common">Sponia andersonii</name>
    <dbReference type="NCBI Taxonomy" id="3476"/>
    <lineage>
        <taxon>Eukaryota</taxon>
        <taxon>Viridiplantae</taxon>
        <taxon>Streptophyta</taxon>
        <taxon>Embryophyta</taxon>
        <taxon>Tracheophyta</taxon>
        <taxon>Spermatophyta</taxon>
        <taxon>Magnoliopsida</taxon>
        <taxon>eudicotyledons</taxon>
        <taxon>Gunneridae</taxon>
        <taxon>Pentapetalae</taxon>
        <taxon>rosids</taxon>
        <taxon>fabids</taxon>
        <taxon>Rosales</taxon>
        <taxon>Cannabaceae</taxon>
        <taxon>Parasponia</taxon>
    </lineage>
</organism>